<dbReference type="PANTHER" id="PTHR11373">
    <property type="entry name" value="DEOXYNUCLEOSIDE TRIPHOSPHATE TRIPHOSPHOHYDROLASE"/>
    <property type="match status" value="1"/>
</dbReference>
<dbReference type="CDD" id="cd00077">
    <property type="entry name" value="HDc"/>
    <property type="match status" value="1"/>
</dbReference>
<organism evidence="3 4">
    <name type="scientific">Polarella glacialis</name>
    <name type="common">Dinoflagellate</name>
    <dbReference type="NCBI Taxonomy" id="89957"/>
    <lineage>
        <taxon>Eukaryota</taxon>
        <taxon>Sar</taxon>
        <taxon>Alveolata</taxon>
        <taxon>Dinophyceae</taxon>
        <taxon>Suessiales</taxon>
        <taxon>Suessiaceae</taxon>
        <taxon>Polarella</taxon>
    </lineage>
</organism>
<evidence type="ECO:0000313" key="4">
    <source>
        <dbReference type="Proteomes" id="UP000654075"/>
    </source>
</evidence>
<dbReference type="GO" id="GO:0009982">
    <property type="term" value="F:pseudouridine synthase activity"/>
    <property type="evidence" value="ECO:0007669"/>
    <property type="project" value="InterPro"/>
</dbReference>
<dbReference type="InterPro" id="IPR050135">
    <property type="entry name" value="dGTPase-like"/>
</dbReference>
<name>A0A813DL57_POLGL</name>
<dbReference type="EMBL" id="CAJNNV010003247">
    <property type="protein sequence ID" value="CAE8588630.1"/>
    <property type="molecule type" value="Genomic_DNA"/>
</dbReference>
<evidence type="ECO:0000313" key="3">
    <source>
        <dbReference type="EMBL" id="CAE8588630.1"/>
    </source>
</evidence>
<reference evidence="3" key="1">
    <citation type="submission" date="2021-02" db="EMBL/GenBank/DDBJ databases">
        <authorList>
            <person name="Dougan E. K."/>
            <person name="Rhodes N."/>
            <person name="Thang M."/>
            <person name="Chan C."/>
        </authorList>
    </citation>
    <scope>NUCLEOTIDE SEQUENCE</scope>
</reference>
<dbReference type="Proteomes" id="UP000654075">
    <property type="component" value="Unassembled WGS sequence"/>
</dbReference>
<feature type="region of interest" description="Disordered" evidence="1">
    <location>
        <begin position="1601"/>
        <end position="1620"/>
    </location>
</feature>
<evidence type="ECO:0000256" key="1">
    <source>
        <dbReference type="SAM" id="MobiDB-lite"/>
    </source>
</evidence>
<sequence>MYSLLPQPDPKALQGHRYLTKQITGAESASEVLEFLELVLERPSNDFHLLLCFLRLGKLSRSLGASLQRRPAFGRLLQGLELRVTEGRLDAEDLSNLVLSISYLHGCASDGYFLPLLRSCSQALAVKEVLAQASPVHLSNSAWALASLGVSDDASMGTLAAIAEEAIAKIQLFQPLDLSKLSWAFASLGVCHAELFSAVAAAAVQKRRQLLPRALANIAWAMAKAGAPCGADFVRAVAGEVKGMLPDFKAQELASFGWACASLGVRDGDLLRALEMAAARRLAEFEPQGLANLAWALASLQAGSGLLLEAMAAAGIHRRLGRFKPQELSNLGWAVAKHGDGQFAHILRAVAREAAHRDPAGFAPQELSSLAWALASFEEHLLASGASPSASDLLRPLAAAAAEKVADLSAQGLANLAWACARLEVRDEKLLRGLARESNAKIYEMKPQEVANSAWGFATLRLDDTQFFDALGDYVLARVDRMSTQDLSQVAWSFATLGFTGSNSEELLVQIAAAARPRLLEFSPRDLSNFLWAYATLDLDPPQLFHEVDASAFERLGELDLQDLAKLTWALAVRTPSLGGSLQPLVLLSSATGRLLQLVRGLDFSGLLPGQASEAALAAGATAWALSFAGWLEANSPEAEELRLLLARLGQLLDQSSSVAGTNGQQLLLPPSTLLQESGVAAEEDEPRVALDLPDRLVIYKPPGWEVDDAAEVSSGQSLSAYLRRLQVTRQSPIVGDARHQFGFLHRLDVPSSGLILTAKTYEAFFDLQLQLSVGGLVRDYLVLCHGWMPPARKGVEARVMNPEELPSMVGPRGRPARTQLKVLLHALLPQGQAVSLLAIRIGTGRRHQIRAHLAHIGHPSLSDGKYSSTATAHADFDLCARNFLHRYRLAFKDLLGSAREASEHLPKDLRALLRQALFSPRPGASARRLGSWRSEEGARQRPKDFEEYEALPAAKESKSSLRRGVCLLTGFVSRHSLEHGEYASRWARDALNWQRSELSEEELQEAVEHRAQVLVQKRLRELETTFESRVAAEVAAKLRQMSQEVKPLLRETFTPNCPVHGLIHLPAIVKTVVDTALFQRMRHIKQVGICARIYPGATHDRFFHSIGTAFLAQDLMKGLRQRQPELQVTDRDLLCVTLAGLCHDLGHPAYSHMFEDFVHKLGREKRRKAENLAQQLIPEEDANISLYEKWTHEEASVALIKQLFKDLEGPLKEAGLKVDAEGDDFECICELVEPPKTKLVELTKLGKLRDGWADAIKGRPVEKAWLYEVVSNWRSGLDVDKFDYFRRDAYYLGIRRQFDHGRYLMGVKVINDPNGVPTISPPEKDKDRLREMLELRKSLHHSAYQHKSVKKLESHLIDVLLQLDKHIVLTGIKGPDGRPVKLSMSEAAVKLDPVAYPKITDVMVEAVLSSGLDSEDDGLRQAAAEYEHHILKRNLMRLVSNWDLPRPGEVGIDPAAGPMPKPASDEVVINAVHQNYVSKWAMRDESVRSVDVSELRCSIVSFSYGMGEEDPITRVLFHNPKNEAKLLFKPTDGDARPLRQKIFFFWNPPTESDSLTLNRLTEAFTEWADHQVDLHVKSANAALLADPGSPGARHRIAAAEETTPAPEAPTPKPAKKRQLRIQASCPMGADDDIIAACRPALGLLP</sequence>
<dbReference type="SUPFAM" id="SSF109604">
    <property type="entry name" value="HD-domain/PDEase-like"/>
    <property type="match status" value="1"/>
</dbReference>
<dbReference type="GO" id="GO:0006203">
    <property type="term" value="P:dGTP catabolic process"/>
    <property type="evidence" value="ECO:0007669"/>
    <property type="project" value="TreeGrafter"/>
</dbReference>
<proteinExistence type="predicted"/>
<dbReference type="GO" id="GO:0005634">
    <property type="term" value="C:nucleus"/>
    <property type="evidence" value="ECO:0007669"/>
    <property type="project" value="TreeGrafter"/>
</dbReference>
<dbReference type="Gene3D" id="3.30.2350.10">
    <property type="entry name" value="Pseudouridine synthase"/>
    <property type="match status" value="1"/>
</dbReference>
<dbReference type="GO" id="GO:0001522">
    <property type="term" value="P:pseudouridine synthesis"/>
    <property type="evidence" value="ECO:0007669"/>
    <property type="project" value="InterPro"/>
</dbReference>
<dbReference type="GO" id="GO:0008832">
    <property type="term" value="F:dGTPase activity"/>
    <property type="evidence" value="ECO:0007669"/>
    <property type="project" value="TreeGrafter"/>
</dbReference>
<dbReference type="SUPFAM" id="SSF55120">
    <property type="entry name" value="Pseudouridine synthase"/>
    <property type="match status" value="1"/>
</dbReference>
<dbReference type="InterPro" id="IPR058917">
    <property type="entry name" value="RESC6_dom"/>
</dbReference>
<dbReference type="InterPro" id="IPR020103">
    <property type="entry name" value="PsdUridine_synth_cat_dom_sf"/>
</dbReference>
<dbReference type="CDD" id="cd02869">
    <property type="entry name" value="PseudoU_synth_RluA_like"/>
    <property type="match status" value="1"/>
</dbReference>
<dbReference type="GO" id="GO:0003723">
    <property type="term" value="F:RNA binding"/>
    <property type="evidence" value="ECO:0007669"/>
    <property type="project" value="InterPro"/>
</dbReference>
<dbReference type="InterPro" id="IPR006145">
    <property type="entry name" value="PsdUridine_synth_RsuA/RluA"/>
</dbReference>
<comment type="caution">
    <text evidence="3">The sequence shown here is derived from an EMBL/GenBank/DDBJ whole genome shotgun (WGS) entry which is preliminary data.</text>
</comment>
<dbReference type="Pfam" id="PF26188">
    <property type="entry name" value="RESC6"/>
    <property type="match status" value="1"/>
</dbReference>
<dbReference type="Pfam" id="PF00849">
    <property type="entry name" value="PseudoU_synth_2"/>
    <property type="match status" value="1"/>
</dbReference>
<feature type="domain" description="HD/PDEase" evidence="2">
    <location>
        <begin position="1098"/>
        <end position="1295"/>
    </location>
</feature>
<dbReference type="PANTHER" id="PTHR11373:SF4">
    <property type="entry name" value="DEOXYNUCLEOSIDE TRIPHOSPHATE TRIPHOSPHOHYDROLASE SAMHD1"/>
    <property type="match status" value="1"/>
</dbReference>
<dbReference type="InterPro" id="IPR006674">
    <property type="entry name" value="HD_domain"/>
</dbReference>
<accession>A0A813DL57</accession>
<keyword evidence="4" id="KW-1185">Reference proteome</keyword>
<protein>
    <recommendedName>
        <fullName evidence="2">HD/PDEase domain-containing protein</fullName>
    </recommendedName>
</protein>
<dbReference type="Gene3D" id="1.10.3210.10">
    <property type="entry name" value="Hypothetical protein af1432"/>
    <property type="match status" value="1"/>
</dbReference>
<dbReference type="OrthoDB" id="9991235at2759"/>
<evidence type="ECO:0000259" key="2">
    <source>
        <dbReference type="SMART" id="SM00471"/>
    </source>
</evidence>
<dbReference type="Pfam" id="PF01966">
    <property type="entry name" value="HD"/>
    <property type="match status" value="1"/>
</dbReference>
<dbReference type="InterPro" id="IPR003607">
    <property type="entry name" value="HD/PDEase_dom"/>
</dbReference>
<gene>
    <name evidence="3" type="ORF">PGLA1383_LOCUS7420</name>
</gene>
<dbReference type="SMART" id="SM00471">
    <property type="entry name" value="HDc"/>
    <property type="match status" value="1"/>
</dbReference>